<dbReference type="OrthoDB" id="10174646at2759"/>
<dbReference type="GeneID" id="118408484"/>
<dbReference type="PANTHER" id="PTHR46394:SF1">
    <property type="entry name" value="PNPLA DOMAIN-CONTAINING PROTEIN"/>
    <property type="match status" value="1"/>
</dbReference>
<dbReference type="RefSeq" id="XP_035665193.1">
    <property type="nucleotide sequence ID" value="XM_035809300.1"/>
</dbReference>
<dbReference type="OMA" id="RIKNIYW"/>
<dbReference type="AlphaFoldDB" id="A0A9J7HTT7"/>
<dbReference type="InterPro" id="IPR052580">
    <property type="entry name" value="Lipid_Hydrolase"/>
</dbReference>
<evidence type="ECO:0000313" key="2">
    <source>
        <dbReference type="RefSeq" id="XP_035665193.1"/>
    </source>
</evidence>
<protein>
    <submittedName>
        <fullName evidence="2">Uncharacterized protein LOC118408484</fullName>
    </submittedName>
</protein>
<dbReference type="PANTHER" id="PTHR46394">
    <property type="entry name" value="ANNEXIN"/>
    <property type="match status" value="1"/>
</dbReference>
<name>A0A9J7HTT7_BRAFL</name>
<keyword evidence="1" id="KW-1185">Reference proteome</keyword>
<accession>A0A9J7HTT7</accession>
<gene>
    <name evidence="2" type="primary">LOC118408484</name>
</gene>
<organism evidence="1 2">
    <name type="scientific">Branchiostoma floridae</name>
    <name type="common">Florida lancelet</name>
    <name type="synonym">Amphioxus</name>
    <dbReference type="NCBI Taxonomy" id="7739"/>
    <lineage>
        <taxon>Eukaryota</taxon>
        <taxon>Metazoa</taxon>
        <taxon>Chordata</taxon>
        <taxon>Cephalochordata</taxon>
        <taxon>Leptocardii</taxon>
        <taxon>Amphioxiformes</taxon>
        <taxon>Branchiostomatidae</taxon>
        <taxon>Branchiostoma</taxon>
    </lineage>
</organism>
<proteinExistence type="predicted"/>
<dbReference type="Proteomes" id="UP000001554">
    <property type="component" value="Unplaced"/>
</dbReference>
<reference evidence="2" key="1">
    <citation type="submission" date="2025-08" db="UniProtKB">
        <authorList>
            <consortium name="RefSeq"/>
        </authorList>
    </citation>
    <scope>IDENTIFICATION</scope>
    <source>
        <strain evidence="2">S238N-H82</strain>
        <tissue evidence="2">Testes</tissue>
    </source>
</reference>
<evidence type="ECO:0000313" key="1">
    <source>
        <dbReference type="Proteomes" id="UP000001554"/>
    </source>
</evidence>
<sequence length="132" mass="14819">MQAPSKDVAFQMLFLDVNGKLTVDRMLNMYQNYAPLQVAKRRILGTRSVETAGQYYGTLMDFVGSKNSLSEKDIDRCIGVDVDYLSTMDFDMAPTDMEFLMTQGATAATAFIMEFAEDKELKSRDQPPPPPL</sequence>
<dbReference type="KEGG" id="bfo:118408484"/>